<evidence type="ECO:0000313" key="3">
    <source>
        <dbReference type="EMBL" id="RMI46877.1"/>
    </source>
</evidence>
<reference evidence="3 4" key="1">
    <citation type="submission" date="2018-10" db="EMBL/GenBank/DDBJ databases">
        <title>Isolation from soil.</title>
        <authorList>
            <person name="Hu J."/>
        </authorList>
    </citation>
    <scope>NUCLEOTIDE SEQUENCE [LARGE SCALE GENOMIC DNA]</scope>
    <source>
        <strain evidence="3 4">NEAU-Ht49</strain>
    </source>
</reference>
<dbReference type="GO" id="GO:0004553">
    <property type="term" value="F:hydrolase activity, hydrolyzing O-glycosyl compounds"/>
    <property type="evidence" value="ECO:0007669"/>
    <property type="project" value="InterPro"/>
</dbReference>
<protein>
    <submittedName>
        <fullName evidence="3">Glycosyl hydrolase family protein</fullName>
    </submittedName>
</protein>
<organism evidence="3 4">
    <name type="scientific">Actinomadura harenae</name>
    <dbReference type="NCBI Taxonomy" id="2483351"/>
    <lineage>
        <taxon>Bacteria</taxon>
        <taxon>Bacillati</taxon>
        <taxon>Actinomycetota</taxon>
        <taxon>Actinomycetes</taxon>
        <taxon>Streptosporangiales</taxon>
        <taxon>Thermomonosporaceae</taxon>
        <taxon>Actinomadura</taxon>
    </lineage>
</organism>
<evidence type="ECO:0000259" key="2">
    <source>
        <dbReference type="PROSITE" id="PS51762"/>
    </source>
</evidence>
<dbReference type="CDD" id="cd00413">
    <property type="entry name" value="Glyco_hydrolase_16"/>
    <property type="match status" value="1"/>
</dbReference>
<evidence type="ECO:0000313" key="4">
    <source>
        <dbReference type="Proteomes" id="UP000282674"/>
    </source>
</evidence>
<dbReference type="PROSITE" id="PS51762">
    <property type="entry name" value="GH16_2"/>
    <property type="match status" value="1"/>
</dbReference>
<feature type="domain" description="GH16" evidence="2">
    <location>
        <begin position="45"/>
        <end position="291"/>
    </location>
</feature>
<dbReference type="OrthoDB" id="9809583at2"/>
<comment type="caution">
    <text evidence="3">The sequence shown here is derived from an EMBL/GenBank/DDBJ whole genome shotgun (WGS) entry which is preliminary data.</text>
</comment>
<dbReference type="InterPro" id="IPR013320">
    <property type="entry name" value="ConA-like_dom_sf"/>
</dbReference>
<dbReference type="Pfam" id="PF00722">
    <property type="entry name" value="Glyco_hydro_16"/>
    <property type="match status" value="1"/>
</dbReference>
<evidence type="ECO:0000256" key="1">
    <source>
        <dbReference type="SAM" id="MobiDB-lite"/>
    </source>
</evidence>
<dbReference type="InterPro" id="IPR000757">
    <property type="entry name" value="Beta-glucanase-like"/>
</dbReference>
<dbReference type="SUPFAM" id="SSF49899">
    <property type="entry name" value="Concanavalin A-like lectins/glucanases"/>
    <property type="match status" value="1"/>
</dbReference>
<keyword evidence="4" id="KW-1185">Reference proteome</keyword>
<keyword evidence="3" id="KW-0378">Hydrolase</keyword>
<sequence>MAMRLRSLIIAVIIPAVFLAPGGHCRGPEQGRQDGSSSPPSKGTGRSPGRPAPPWRPPHGRPATAAYRFHWGRPVASDDFRGERLDRRAWEVYDGPGQDGKGHRSPRAVGVRNGVLTITGRPDGTTGGVAWKRGSQHTGRWEARVRMSRASAAYHPVLLLWPTRARGGNAPNGGGGEVDWLEVADNGTRRTAEFFLHYGSTRKDQQVSGQVHVDLTRWHAFAVEWTNTWVSGFVDGRRWFHTTRRDALPHGRMGQTIQLDWFPRDARHTARGIRRNAPATLQVDWIRMYRR</sequence>
<dbReference type="GO" id="GO:0005975">
    <property type="term" value="P:carbohydrate metabolic process"/>
    <property type="evidence" value="ECO:0007669"/>
    <property type="project" value="InterPro"/>
</dbReference>
<dbReference type="Gene3D" id="2.60.120.200">
    <property type="match status" value="1"/>
</dbReference>
<accession>A0A3M2MB79</accession>
<feature type="region of interest" description="Disordered" evidence="1">
    <location>
        <begin position="24"/>
        <end position="63"/>
    </location>
</feature>
<dbReference type="AlphaFoldDB" id="A0A3M2MB79"/>
<dbReference type="Proteomes" id="UP000282674">
    <property type="component" value="Unassembled WGS sequence"/>
</dbReference>
<dbReference type="EMBL" id="RFFG01000007">
    <property type="protein sequence ID" value="RMI46877.1"/>
    <property type="molecule type" value="Genomic_DNA"/>
</dbReference>
<proteinExistence type="predicted"/>
<gene>
    <name evidence="3" type="ORF">EBO15_05945</name>
</gene>
<name>A0A3M2MB79_9ACTN</name>